<feature type="domain" description="DUF2231" evidence="2">
    <location>
        <begin position="8"/>
        <end position="166"/>
    </location>
</feature>
<geneLocation type="plasmid" evidence="3 4">
    <name>pdjl-6-4</name>
</geneLocation>
<dbReference type="InterPro" id="IPR019251">
    <property type="entry name" value="DUF2231_TM"/>
</dbReference>
<keyword evidence="4" id="KW-1185">Reference proteome</keyword>
<evidence type="ECO:0000313" key="3">
    <source>
        <dbReference type="EMBL" id="UPU46631.1"/>
    </source>
</evidence>
<keyword evidence="1" id="KW-0472">Membrane</keyword>
<accession>A0AB38RMZ9</accession>
<name>A0AB38RMZ9_RHOSG</name>
<feature type="transmembrane region" description="Helical" evidence="1">
    <location>
        <begin position="88"/>
        <end position="105"/>
    </location>
</feature>
<dbReference type="Pfam" id="PF09990">
    <property type="entry name" value="DUF2231"/>
    <property type="match status" value="1"/>
</dbReference>
<gene>
    <name evidence="3" type="ORF">M0639_33505</name>
</gene>
<sequence>MGLTTIGGLPAHPLLVHLVVVLVPISALLLVLAVCWPAARIRLGLAPAAIALITLIAVPITTDAGEWLEHQIPEDPLVQAHAELGDQMLFWSIGVFVLAAAWWVLHSTRFATWRADRPDTSASPKLWRIVVITIAALSVLVAAGSIVQVYRIGESGAKAVWNDQLG</sequence>
<evidence type="ECO:0000256" key="1">
    <source>
        <dbReference type="SAM" id="Phobius"/>
    </source>
</evidence>
<keyword evidence="1" id="KW-0812">Transmembrane</keyword>
<dbReference type="RefSeq" id="WP_058037332.1">
    <property type="nucleotide sequence ID" value="NZ_CP096567.1"/>
</dbReference>
<feature type="transmembrane region" description="Helical" evidence="1">
    <location>
        <begin position="43"/>
        <end position="61"/>
    </location>
</feature>
<feature type="transmembrane region" description="Helical" evidence="1">
    <location>
        <begin position="14"/>
        <end position="36"/>
    </location>
</feature>
<reference evidence="4" key="1">
    <citation type="journal article" date="2022" name="Environ. Microbiol.">
        <title>Functional analysis, diversity, and distribution of carbendazim hydrolases MheI and CbmA, responsible for the initial step in carbendazim degradation.</title>
        <authorList>
            <person name="Zhang M."/>
            <person name="Bai X."/>
            <person name="Li Q."/>
            <person name="Zhang L."/>
            <person name="Zhu Q."/>
            <person name="Gao S."/>
            <person name="Ke Z."/>
            <person name="Jiang M."/>
            <person name="Hu J."/>
            <person name="Qiu J."/>
            <person name="Hong Q."/>
        </authorList>
    </citation>
    <scope>NUCLEOTIDE SEQUENCE [LARGE SCALE GENOMIC DNA]</scope>
    <source>
        <strain evidence="4">djl-6</strain>
    </source>
</reference>
<proteinExistence type="predicted"/>
<keyword evidence="3" id="KW-0614">Plasmid</keyword>
<organism evidence="3 4">
    <name type="scientific">Rhodococcus qingshengii JCM 15477</name>
    <dbReference type="NCBI Taxonomy" id="1303681"/>
    <lineage>
        <taxon>Bacteria</taxon>
        <taxon>Bacillati</taxon>
        <taxon>Actinomycetota</taxon>
        <taxon>Actinomycetes</taxon>
        <taxon>Mycobacteriales</taxon>
        <taxon>Nocardiaceae</taxon>
        <taxon>Rhodococcus</taxon>
        <taxon>Rhodococcus erythropolis group</taxon>
    </lineage>
</organism>
<keyword evidence="1" id="KW-1133">Transmembrane helix</keyword>
<dbReference type="Proteomes" id="UP000831484">
    <property type="component" value="Plasmid pdjl-6-4"/>
</dbReference>
<feature type="transmembrane region" description="Helical" evidence="1">
    <location>
        <begin position="126"/>
        <end position="150"/>
    </location>
</feature>
<evidence type="ECO:0000313" key="4">
    <source>
        <dbReference type="Proteomes" id="UP000831484"/>
    </source>
</evidence>
<protein>
    <recommendedName>
        <fullName evidence="2">DUF2231 domain-containing protein</fullName>
    </recommendedName>
</protein>
<dbReference type="EMBL" id="CP096567">
    <property type="protein sequence ID" value="UPU46631.1"/>
    <property type="molecule type" value="Genomic_DNA"/>
</dbReference>
<evidence type="ECO:0000259" key="2">
    <source>
        <dbReference type="Pfam" id="PF09990"/>
    </source>
</evidence>
<dbReference type="AlphaFoldDB" id="A0AB38RMZ9"/>